<dbReference type="Proteomes" id="UP000657006">
    <property type="component" value="Unassembled WGS sequence"/>
</dbReference>
<evidence type="ECO:0000313" key="1">
    <source>
        <dbReference type="EMBL" id="MBC8542583.1"/>
    </source>
</evidence>
<keyword evidence="2" id="KW-1185">Reference proteome</keyword>
<name>A0A926I0L5_9FIRM</name>
<gene>
    <name evidence="1" type="ORF">H8730_03345</name>
</gene>
<reference evidence="1" key="1">
    <citation type="submission" date="2020-08" db="EMBL/GenBank/DDBJ databases">
        <title>Genome public.</title>
        <authorList>
            <person name="Liu C."/>
            <person name="Sun Q."/>
        </authorList>
    </citation>
    <scope>NUCLEOTIDE SEQUENCE</scope>
    <source>
        <strain evidence="1">NSJ-32</strain>
    </source>
</reference>
<accession>A0A926I0L5</accession>
<comment type="caution">
    <text evidence="1">The sequence shown here is derived from an EMBL/GenBank/DDBJ whole genome shotgun (WGS) entry which is preliminary data.</text>
</comment>
<evidence type="ECO:0000313" key="2">
    <source>
        <dbReference type="Proteomes" id="UP000657006"/>
    </source>
</evidence>
<proteinExistence type="predicted"/>
<dbReference type="EMBL" id="JACRSQ010000003">
    <property type="protein sequence ID" value="MBC8542583.1"/>
    <property type="molecule type" value="Genomic_DNA"/>
</dbReference>
<organism evidence="1 2">
    <name type="scientific">Bianquea renquensis</name>
    <dbReference type="NCBI Taxonomy" id="2763661"/>
    <lineage>
        <taxon>Bacteria</taxon>
        <taxon>Bacillati</taxon>
        <taxon>Bacillota</taxon>
        <taxon>Clostridia</taxon>
        <taxon>Eubacteriales</taxon>
        <taxon>Bianqueaceae</taxon>
        <taxon>Bianquea</taxon>
    </lineage>
</organism>
<dbReference type="RefSeq" id="WP_177718773.1">
    <property type="nucleotide sequence ID" value="NZ_JACRSQ010000003.1"/>
</dbReference>
<sequence length="61" mass="7393">MLYFANILSFENELHSEIERILMTEQLVENWTYPLIQPKLIEEARRRDTYNFQFSVALTRA</sequence>
<protein>
    <submittedName>
        <fullName evidence="1">Uncharacterized protein</fullName>
    </submittedName>
</protein>
<dbReference type="AlphaFoldDB" id="A0A926I0L5"/>